<evidence type="ECO:0000313" key="6">
    <source>
        <dbReference type="EMBL" id="CAF3814321.1"/>
    </source>
</evidence>
<dbReference type="EMBL" id="CAJNOU010000575">
    <property type="protein sequence ID" value="CAF1036869.1"/>
    <property type="molecule type" value="Genomic_DNA"/>
</dbReference>
<dbReference type="Proteomes" id="UP000663874">
    <property type="component" value="Unassembled WGS sequence"/>
</dbReference>
<feature type="repeat" description="NHL" evidence="2">
    <location>
        <begin position="177"/>
        <end position="220"/>
    </location>
</feature>
<accession>A0A819SYW9</accession>
<dbReference type="EMBL" id="CAJOBD010001582">
    <property type="protein sequence ID" value="CAF3814321.1"/>
    <property type="molecule type" value="Genomic_DNA"/>
</dbReference>
<protein>
    <recommendedName>
        <fullName evidence="9">NHL repeat containing protein</fullName>
    </recommendedName>
</protein>
<dbReference type="InterPro" id="IPR011042">
    <property type="entry name" value="6-blade_b-propeller_TolB-like"/>
</dbReference>
<dbReference type="GO" id="GO:0043161">
    <property type="term" value="P:proteasome-mediated ubiquitin-dependent protein catabolic process"/>
    <property type="evidence" value="ECO:0007669"/>
    <property type="project" value="TreeGrafter"/>
</dbReference>
<keyword evidence="3" id="KW-0812">Transmembrane</keyword>
<dbReference type="InterPro" id="IPR050952">
    <property type="entry name" value="TRIM-NHL_E3_ligases"/>
</dbReference>
<dbReference type="AlphaFoldDB" id="A0A819SYW9"/>
<comment type="caution">
    <text evidence="7">The sequence shown here is derived from an EMBL/GenBank/DDBJ whole genome shotgun (WGS) entry which is preliminary data.</text>
</comment>
<dbReference type="EMBL" id="CAJNOT010000591">
    <property type="protein sequence ID" value="CAF1029705.1"/>
    <property type="molecule type" value="Genomic_DNA"/>
</dbReference>
<sequence>MDKKSSEKDPIDKDEESKSLIQKIYSIIRENWLPLLCALIISIITIIVVPIIYSIKPTPPPNNGTNLEWNVTGILYIDQYVIMNKASLALGEISALSFDQESYLYIVDKTNHRILKIEGDQIRIIVGHPNGTNGTDMTSLNFPNDIYIDQLNDIYIADTENHRIQLWKKESSQITTIFGKDGKGSGNNQLNRPMSVTMDNDVTIYIADYGNDRIVSFNINNSQAYTYLTKQDNQERNQYVITPISIAYDSKTQTIVIAQELGYNVIRWNTSSTYWTLIAGSASSELSGTSRTLFNKLRHIYVDRFGHLYVTDCFNQRIQFFKYSPNELVKGRTIAGVILAIGNNPYIFNNPTAMTLDRSENLYVADSLNYRVQSFEQQVKDISF</sequence>
<dbReference type="InterPro" id="IPR001258">
    <property type="entry name" value="NHL_repeat"/>
</dbReference>
<dbReference type="PANTHER" id="PTHR24104">
    <property type="entry name" value="E3 UBIQUITIN-PROTEIN LIGASE NHLRC1-RELATED"/>
    <property type="match status" value="1"/>
</dbReference>
<feature type="repeat" description="NHL" evidence="2">
    <location>
        <begin position="140"/>
        <end position="170"/>
    </location>
</feature>
<dbReference type="Proteomes" id="UP000663864">
    <property type="component" value="Unassembled WGS sequence"/>
</dbReference>
<evidence type="ECO:0000256" key="3">
    <source>
        <dbReference type="SAM" id="Phobius"/>
    </source>
</evidence>
<dbReference type="Proteomes" id="UP000663889">
    <property type="component" value="Unassembled WGS sequence"/>
</dbReference>
<dbReference type="GO" id="GO:0008270">
    <property type="term" value="F:zinc ion binding"/>
    <property type="evidence" value="ECO:0007669"/>
    <property type="project" value="UniProtKB-KW"/>
</dbReference>
<organism evidence="7 8">
    <name type="scientific">Rotaria sordida</name>
    <dbReference type="NCBI Taxonomy" id="392033"/>
    <lineage>
        <taxon>Eukaryota</taxon>
        <taxon>Metazoa</taxon>
        <taxon>Spiralia</taxon>
        <taxon>Gnathifera</taxon>
        <taxon>Rotifera</taxon>
        <taxon>Eurotatoria</taxon>
        <taxon>Bdelloidea</taxon>
        <taxon>Philodinida</taxon>
        <taxon>Philodinidae</taxon>
        <taxon>Rotaria</taxon>
    </lineage>
</organism>
<proteinExistence type="predicted"/>
<dbReference type="Pfam" id="PF01436">
    <property type="entry name" value="NHL"/>
    <property type="match status" value="1"/>
</dbReference>
<dbReference type="GO" id="GO:0000209">
    <property type="term" value="P:protein polyubiquitination"/>
    <property type="evidence" value="ECO:0007669"/>
    <property type="project" value="TreeGrafter"/>
</dbReference>
<dbReference type="Proteomes" id="UP000663836">
    <property type="component" value="Unassembled WGS sequence"/>
</dbReference>
<dbReference type="PANTHER" id="PTHR24104:SF25">
    <property type="entry name" value="PROTEIN LIN-41"/>
    <property type="match status" value="1"/>
</dbReference>
<dbReference type="SUPFAM" id="SSF101898">
    <property type="entry name" value="NHL repeat"/>
    <property type="match status" value="1"/>
</dbReference>
<evidence type="ECO:0000313" key="5">
    <source>
        <dbReference type="EMBL" id="CAF1036869.1"/>
    </source>
</evidence>
<evidence type="ECO:0000313" key="7">
    <source>
        <dbReference type="EMBL" id="CAF4070088.1"/>
    </source>
</evidence>
<keyword evidence="1" id="KW-0677">Repeat</keyword>
<evidence type="ECO:0000313" key="4">
    <source>
        <dbReference type="EMBL" id="CAF1029705.1"/>
    </source>
</evidence>
<evidence type="ECO:0000313" key="8">
    <source>
        <dbReference type="Proteomes" id="UP000663874"/>
    </source>
</evidence>
<dbReference type="CDD" id="cd05819">
    <property type="entry name" value="NHL"/>
    <property type="match status" value="1"/>
</dbReference>
<gene>
    <name evidence="7" type="ORF">FNK824_LOCUS29757</name>
    <name evidence="6" type="ORF">JBS370_LOCUS16059</name>
    <name evidence="5" type="ORF">SEV965_LOCUS12614</name>
    <name evidence="4" type="ORF">ZHD862_LOCUS13978</name>
</gene>
<feature type="transmembrane region" description="Helical" evidence="3">
    <location>
        <begin position="32"/>
        <end position="53"/>
    </location>
</feature>
<name>A0A819SYW9_9BILA</name>
<evidence type="ECO:0000256" key="2">
    <source>
        <dbReference type="PROSITE-ProRule" id="PRU00504"/>
    </source>
</evidence>
<dbReference type="Gene3D" id="2.120.10.30">
    <property type="entry name" value="TolB, C-terminal domain"/>
    <property type="match status" value="1"/>
</dbReference>
<keyword evidence="3" id="KW-1133">Transmembrane helix</keyword>
<reference evidence="7" key="1">
    <citation type="submission" date="2021-02" db="EMBL/GenBank/DDBJ databases">
        <authorList>
            <person name="Nowell W R."/>
        </authorList>
    </citation>
    <scope>NUCLEOTIDE SEQUENCE</scope>
</reference>
<evidence type="ECO:0008006" key="9">
    <source>
        <dbReference type="Google" id="ProtNLM"/>
    </source>
</evidence>
<dbReference type="Gene3D" id="2.40.10.500">
    <property type="match status" value="1"/>
</dbReference>
<keyword evidence="3" id="KW-0472">Membrane</keyword>
<dbReference type="PROSITE" id="PS51125">
    <property type="entry name" value="NHL"/>
    <property type="match status" value="2"/>
</dbReference>
<dbReference type="GO" id="GO:0061630">
    <property type="term" value="F:ubiquitin protein ligase activity"/>
    <property type="evidence" value="ECO:0007669"/>
    <property type="project" value="TreeGrafter"/>
</dbReference>
<evidence type="ECO:0000256" key="1">
    <source>
        <dbReference type="ARBA" id="ARBA00022737"/>
    </source>
</evidence>
<dbReference type="EMBL" id="CAJOBE010008802">
    <property type="protein sequence ID" value="CAF4070088.1"/>
    <property type="molecule type" value="Genomic_DNA"/>
</dbReference>